<evidence type="ECO:0000259" key="2">
    <source>
        <dbReference type="Pfam" id="PF04069"/>
    </source>
</evidence>
<dbReference type="Gene3D" id="3.40.190.100">
    <property type="entry name" value="Glycine betaine-binding periplasmic protein, domain 2"/>
    <property type="match status" value="1"/>
</dbReference>
<feature type="transmembrane region" description="Helical" evidence="1">
    <location>
        <begin position="19"/>
        <end position="38"/>
    </location>
</feature>
<gene>
    <name evidence="3" type="ORF">SAMN04488498_1344</name>
</gene>
<organism evidence="3 4">
    <name type="scientific">Neomesorhizobium albiziae</name>
    <dbReference type="NCBI Taxonomy" id="335020"/>
    <lineage>
        <taxon>Bacteria</taxon>
        <taxon>Pseudomonadati</taxon>
        <taxon>Pseudomonadota</taxon>
        <taxon>Alphaproteobacteria</taxon>
        <taxon>Hyphomicrobiales</taxon>
        <taxon>Phyllobacteriaceae</taxon>
        <taxon>Neomesorhizobium</taxon>
    </lineage>
</organism>
<dbReference type="AlphaFoldDB" id="A0A1I4F018"/>
<evidence type="ECO:0000313" key="4">
    <source>
        <dbReference type="Proteomes" id="UP000323300"/>
    </source>
</evidence>
<dbReference type="Gene3D" id="3.40.190.10">
    <property type="entry name" value="Periplasmic binding protein-like II"/>
    <property type="match status" value="1"/>
</dbReference>
<keyword evidence="1" id="KW-0812">Transmembrane</keyword>
<dbReference type="GO" id="GO:0043190">
    <property type="term" value="C:ATP-binding cassette (ABC) transporter complex"/>
    <property type="evidence" value="ECO:0007669"/>
    <property type="project" value="InterPro"/>
</dbReference>
<keyword evidence="4" id="KW-1185">Reference proteome</keyword>
<dbReference type="OrthoDB" id="9786266at2"/>
<evidence type="ECO:0000313" key="3">
    <source>
        <dbReference type="EMBL" id="SFL11332.1"/>
    </source>
</evidence>
<accession>A0A1I4F018</accession>
<dbReference type="SUPFAM" id="SSF53850">
    <property type="entry name" value="Periplasmic binding protein-like II"/>
    <property type="match status" value="1"/>
</dbReference>
<dbReference type="RefSeq" id="WP_149763817.1">
    <property type="nucleotide sequence ID" value="NZ_FOSL01000034.1"/>
</dbReference>
<dbReference type="EMBL" id="FOSL01000034">
    <property type="protein sequence ID" value="SFL11332.1"/>
    <property type="molecule type" value="Genomic_DNA"/>
</dbReference>
<keyword evidence="1" id="KW-1133">Transmembrane helix</keyword>
<evidence type="ECO:0000256" key="1">
    <source>
        <dbReference type="SAM" id="Phobius"/>
    </source>
</evidence>
<dbReference type="GO" id="GO:0022857">
    <property type="term" value="F:transmembrane transporter activity"/>
    <property type="evidence" value="ECO:0007669"/>
    <property type="project" value="InterPro"/>
</dbReference>
<reference evidence="3 4" key="1">
    <citation type="submission" date="2016-10" db="EMBL/GenBank/DDBJ databases">
        <authorList>
            <person name="Varghese N."/>
            <person name="Submissions S."/>
        </authorList>
    </citation>
    <scope>NUCLEOTIDE SEQUENCE [LARGE SCALE GENOMIC DNA]</scope>
    <source>
        <strain evidence="3 4">DSM 21822</strain>
    </source>
</reference>
<keyword evidence="1" id="KW-0472">Membrane</keyword>
<dbReference type="InterPro" id="IPR007210">
    <property type="entry name" value="ABC_Gly_betaine_transp_sub-bd"/>
</dbReference>
<dbReference type="NCBIfam" id="NF008334">
    <property type="entry name" value="PRK11119.1"/>
    <property type="match status" value="1"/>
</dbReference>
<name>A0A1I4F018_9HYPH</name>
<dbReference type="Proteomes" id="UP000323300">
    <property type="component" value="Unassembled WGS sequence"/>
</dbReference>
<sequence length="373" mass="40635">MTLQASVTGQVRARPGRQWFALSHALILFLLLPVMLAGCSDEEQTGTTKPYAQAEAKPGADVKVTAARANWDTGYFEAEIVSALLRELGYEVTPPAEREMSPDVFYPAVASRLVDFWANGWFPLHEAKLKTALPTRGIVGDLAGPVGRIVPDGALLGYLVDKPAADQHSIVSMSDLKRPEVAALFDRDANGKADLIGCSRGWVCAKFIDEQIEAQGWLVEQVQGDYATLFDDIVARVKQGQPVLYATWTPSYMVAELVPGKDVTWLQAPSPAGVDTKVAGVEGCASDPCETGFVASSIRIVANNEFLKQNPAAGRLLELVKINPRDIFDQNLKMRRGENTAADIERHAIQWIEANKAEVDRWLGEARSATTSN</sequence>
<feature type="domain" description="ABC-type glycine betaine transport system substrate-binding" evidence="2">
    <location>
        <begin position="63"/>
        <end position="353"/>
    </location>
</feature>
<proteinExistence type="predicted"/>
<dbReference type="Pfam" id="PF04069">
    <property type="entry name" value="OpuAC"/>
    <property type="match status" value="1"/>
</dbReference>
<protein>
    <submittedName>
        <fullName evidence="3">Glycine betaine/proline transport system substrate-binding protein</fullName>
    </submittedName>
</protein>